<evidence type="ECO:0000313" key="8">
    <source>
        <dbReference type="Proteomes" id="UP000277007"/>
    </source>
</evidence>
<comment type="similarity">
    <text evidence="1">In the C-terminal section; belongs to the class-I pyridoxal-phosphate-dependent aminotransferase family.</text>
</comment>
<dbReference type="Proteomes" id="UP000277007">
    <property type="component" value="Unassembled WGS sequence"/>
</dbReference>
<dbReference type="SMART" id="SM00345">
    <property type="entry name" value="HTH_GNTR"/>
    <property type="match status" value="1"/>
</dbReference>
<dbReference type="RefSeq" id="WP_126617794.1">
    <property type="nucleotide sequence ID" value="NZ_JBHUCY010000025.1"/>
</dbReference>
<protein>
    <submittedName>
        <fullName evidence="7">PLP-dependent aminotransferase family protein</fullName>
    </submittedName>
</protein>
<keyword evidence="7" id="KW-0032">Aminotransferase</keyword>
<dbReference type="SUPFAM" id="SSF46785">
    <property type="entry name" value="Winged helix' DNA-binding domain"/>
    <property type="match status" value="1"/>
</dbReference>
<dbReference type="SUPFAM" id="SSF53383">
    <property type="entry name" value="PLP-dependent transferases"/>
    <property type="match status" value="1"/>
</dbReference>
<evidence type="ECO:0000256" key="1">
    <source>
        <dbReference type="ARBA" id="ARBA00005384"/>
    </source>
</evidence>
<dbReference type="EMBL" id="RXMA01000018">
    <property type="protein sequence ID" value="RTR17586.1"/>
    <property type="molecule type" value="Genomic_DNA"/>
</dbReference>
<dbReference type="InterPro" id="IPR015422">
    <property type="entry name" value="PyrdxlP-dep_Trfase_small"/>
</dbReference>
<keyword evidence="4" id="KW-0238">DNA-binding</keyword>
<dbReference type="CDD" id="cd07377">
    <property type="entry name" value="WHTH_GntR"/>
    <property type="match status" value="1"/>
</dbReference>
<comment type="caution">
    <text evidence="7">The sequence shown here is derived from an EMBL/GenBank/DDBJ whole genome shotgun (WGS) entry which is preliminary data.</text>
</comment>
<dbReference type="InterPro" id="IPR000524">
    <property type="entry name" value="Tscrpt_reg_HTH_GntR"/>
</dbReference>
<dbReference type="GO" id="GO:0030170">
    <property type="term" value="F:pyridoxal phosphate binding"/>
    <property type="evidence" value="ECO:0007669"/>
    <property type="project" value="InterPro"/>
</dbReference>
<dbReference type="Gene3D" id="1.10.10.10">
    <property type="entry name" value="Winged helix-like DNA-binding domain superfamily/Winged helix DNA-binding domain"/>
    <property type="match status" value="1"/>
</dbReference>
<dbReference type="Gene3D" id="3.90.1150.10">
    <property type="entry name" value="Aspartate Aminotransferase, domain 1"/>
    <property type="match status" value="1"/>
</dbReference>
<dbReference type="GO" id="GO:0003700">
    <property type="term" value="F:DNA-binding transcription factor activity"/>
    <property type="evidence" value="ECO:0007669"/>
    <property type="project" value="InterPro"/>
</dbReference>
<dbReference type="InterPro" id="IPR015421">
    <property type="entry name" value="PyrdxlP-dep_Trfase_major"/>
</dbReference>
<evidence type="ECO:0000256" key="4">
    <source>
        <dbReference type="ARBA" id="ARBA00023125"/>
    </source>
</evidence>
<evidence type="ECO:0000256" key="2">
    <source>
        <dbReference type="ARBA" id="ARBA00022898"/>
    </source>
</evidence>
<reference evidence="7 8" key="1">
    <citation type="submission" date="2018-12" db="EMBL/GenBank/DDBJ databases">
        <authorList>
            <person name="Yang Y."/>
        </authorList>
    </citation>
    <scope>NUCLEOTIDE SEQUENCE [LARGE SCALE GENOMIC DNA]</scope>
    <source>
        <strain evidence="7 8">L-25-5w-1</strain>
    </source>
</reference>
<accession>A0A3S0K337</accession>
<dbReference type="PANTHER" id="PTHR46577">
    <property type="entry name" value="HTH-TYPE TRANSCRIPTIONAL REGULATORY PROTEIN GABR"/>
    <property type="match status" value="1"/>
</dbReference>
<evidence type="ECO:0000259" key="6">
    <source>
        <dbReference type="PROSITE" id="PS50949"/>
    </source>
</evidence>
<organism evidence="7 8">
    <name type="scientific">Azospirillum griseum</name>
    <dbReference type="NCBI Taxonomy" id="2496639"/>
    <lineage>
        <taxon>Bacteria</taxon>
        <taxon>Pseudomonadati</taxon>
        <taxon>Pseudomonadota</taxon>
        <taxon>Alphaproteobacteria</taxon>
        <taxon>Rhodospirillales</taxon>
        <taxon>Azospirillaceae</taxon>
        <taxon>Azospirillum</taxon>
    </lineage>
</organism>
<name>A0A3S0K337_9PROT</name>
<keyword evidence="3" id="KW-0805">Transcription regulation</keyword>
<dbReference type="AlphaFoldDB" id="A0A3S0K337"/>
<evidence type="ECO:0000313" key="7">
    <source>
        <dbReference type="EMBL" id="RTR17586.1"/>
    </source>
</evidence>
<dbReference type="CDD" id="cd00609">
    <property type="entry name" value="AAT_like"/>
    <property type="match status" value="1"/>
</dbReference>
<evidence type="ECO:0000256" key="3">
    <source>
        <dbReference type="ARBA" id="ARBA00023015"/>
    </source>
</evidence>
<dbReference type="InterPro" id="IPR036388">
    <property type="entry name" value="WH-like_DNA-bd_sf"/>
</dbReference>
<dbReference type="Pfam" id="PF00392">
    <property type="entry name" value="GntR"/>
    <property type="match status" value="1"/>
</dbReference>
<dbReference type="InterPro" id="IPR051446">
    <property type="entry name" value="HTH_trans_reg/aminotransferase"/>
</dbReference>
<keyword evidence="7" id="KW-0808">Transferase</keyword>
<dbReference type="Pfam" id="PF00155">
    <property type="entry name" value="Aminotran_1_2"/>
    <property type="match status" value="1"/>
</dbReference>
<dbReference type="GO" id="GO:0008483">
    <property type="term" value="F:transaminase activity"/>
    <property type="evidence" value="ECO:0007669"/>
    <property type="project" value="UniProtKB-KW"/>
</dbReference>
<keyword evidence="8" id="KW-1185">Reference proteome</keyword>
<gene>
    <name evidence="7" type="ORF">EJ903_17415</name>
</gene>
<evidence type="ECO:0000256" key="5">
    <source>
        <dbReference type="ARBA" id="ARBA00023163"/>
    </source>
</evidence>
<keyword evidence="2" id="KW-0663">Pyridoxal phosphate</keyword>
<proteinExistence type="inferred from homology"/>
<sequence>MTNWTPDLTGRDGPLYRIIADALADDIASATLPVGARLPTHRDLAFRLGVTVGTVTRAYAEAERRGLIGGEVGRGTFVQAPRPALPSPTSAAPLTGSYFTPGAPPVPPPGDGTVNMTTIRPAHALAGQALADTLTAIGASGQTAAFLGYGPHAGLPFHREAGAAWLQRQHRVNATAESVLLTTGAQNAMAVALAAVARPGDIVVTERLTNIGTKTLAANQGYHLEAVDIDEQGLTPEGFDSACRRLGPKALYLVPTIHNPTGVVMGADRRVEIAAIARRYGVIIIEDDVFGFMVPDARPIQTIAPDITLYVTSLSKSVSAGLRVGYVVAPPDLRPRVEAAIRALQYSAPSLTAEVASRWIQEGTADRIVAAQRAEDLARQHLARSILPPETVYGHPAAQHLWLVLPEPWRREDFATETRRRGVVVIGADAFAVGRTSAPHAVRVGLCMPGTRDETARGLRAIADSLQAPVSAMLSIV</sequence>
<dbReference type="InterPro" id="IPR015424">
    <property type="entry name" value="PyrdxlP-dep_Trfase"/>
</dbReference>
<keyword evidence="5" id="KW-0804">Transcription</keyword>
<dbReference type="InterPro" id="IPR004839">
    <property type="entry name" value="Aminotransferase_I/II_large"/>
</dbReference>
<dbReference type="Gene3D" id="3.40.640.10">
    <property type="entry name" value="Type I PLP-dependent aspartate aminotransferase-like (Major domain)"/>
    <property type="match status" value="1"/>
</dbReference>
<dbReference type="OrthoDB" id="9804020at2"/>
<dbReference type="PANTHER" id="PTHR46577:SF1">
    <property type="entry name" value="HTH-TYPE TRANSCRIPTIONAL REGULATORY PROTEIN GABR"/>
    <property type="match status" value="1"/>
</dbReference>
<feature type="domain" description="HTH gntR-type" evidence="6">
    <location>
        <begin position="13"/>
        <end position="81"/>
    </location>
</feature>
<dbReference type="PROSITE" id="PS50949">
    <property type="entry name" value="HTH_GNTR"/>
    <property type="match status" value="1"/>
</dbReference>
<dbReference type="GO" id="GO:0003677">
    <property type="term" value="F:DNA binding"/>
    <property type="evidence" value="ECO:0007669"/>
    <property type="project" value="UniProtKB-KW"/>
</dbReference>
<dbReference type="InterPro" id="IPR036390">
    <property type="entry name" value="WH_DNA-bd_sf"/>
</dbReference>